<evidence type="ECO:0000256" key="4">
    <source>
        <dbReference type="ARBA" id="ARBA00005995"/>
    </source>
</evidence>
<evidence type="ECO:0000256" key="11">
    <source>
        <dbReference type="ARBA" id="ARBA00023136"/>
    </source>
</evidence>
<keyword evidence="9 15" id="KW-1133">Transmembrane helix</keyword>
<feature type="compositionally biased region" description="Low complexity" evidence="14">
    <location>
        <begin position="221"/>
        <end position="233"/>
    </location>
</feature>
<evidence type="ECO:0000313" key="18">
    <source>
        <dbReference type="Proteomes" id="UP000797356"/>
    </source>
</evidence>
<feature type="region of interest" description="Disordered" evidence="14">
    <location>
        <begin position="368"/>
        <end position="390"/>
    </location>
</feature>
<proteinExistence type="inferred from homology"/>
<dbReference type="Gene3D" id="3.90.660.10">
    <property type="match status" value="1"/>
</dbReference>
<dbReference type="Pfam" id="PF08236">
    <property type="entry name" value="SRI"/>
    <property type="match status" value="1"/>
</dbReference>
<comment type="function">
    <text evidence="13">Probable histone demethylase.</text>
</comment>
<keyword evidence="8" id="KW-0156">Chromatin regulator</keyword>
<dbReference type="SUPFAM" id="SSF46689">
    <property type="entry name" value="Homeodomain-like"/>
    <property type="match status" value="1"/>
</dbReference>
<evidence type="ECO:0000256" key="9">
    <source>
        <dbReference type="ARBA" id="ARBA00022989"/>
    </source>
</evidence>
<dbReference type="InterPro" id="IPR050281">
    <property type="entry name" value="Flavin_monoamine_oxidase"/>
</dbReference>
<comment type="cofactor">
    <cofactor evidence="1">
        <name>FAD</name>
        <dbReference type="ChEBI" id="CHEBI:57692"/>
    </cofactor>
</comment>
<feature type="region of interest" description="Disordered" evidence="14">
    <location>
        <begin position="118"/>
        <end position="142"/>
    </location>
</feature>
<feature type="region of interest" description="Disordered" evidence="14">
    <location>
        <begin position="622"/>
        <end position="644"/>
    </location>
</feature>
<evidence type="ECO:0000256" key="7">
    <source>
        <dbReference type="ARBA" id="ARBA00022827"/>
    </source>
</evidence>
<dbReference type="GO" id="GO:0006355">
    <property type="term" value="P:regulation of DNA-templated transcription"/>
    <property type="evidence" value="ECO:0007669"/>
    <property type="project" value="InterPro"/>
</dbReference>
<dbReference type="PROSITE" id="PS50934">
    <property type="entry name" value="SWIRM"/>
    <property type="match status" value="1"/>
</dbReference>
<feature type="region of interest" description="Disordered" evidence="14">
    <location>
        <begin position="1927"/>
        <end position="1983"/>
    </location>
</feature>
<evidence type="ECO:0000256" key="14">
    <source>
        <dbReference type="SAM" id="MobiDB-lite"/>
    </source>
</evidence>
<evidence type="ECO:0000256" key="5">
    <source>
        <dbReference type="ARBA" id="ARBA00022630"/>
    </source>
</evidence>
<dbReference type="Proteomes" id="UP000797356">
    <property type="component" value="Chromosome 7"/>
</dbReference>
<evidence type="ECO:0000256" key="6">
    <source>
        <dbReference type="ARBA" id="ARBA00022692"/>
    </source>
</evidence>
<keyword evidence="18" id="KW-1185">Reference proteome</keyword>
<feature type="compositionally biased region" description="Basic and acidic residues" evidence="14">
    <location>
        <begin position="681"/>
        <end position="691"/>
    </location>
</feature>
<dbReference type="GO" id="GO:0006629">
    <property type="term" value="P:lipid metabolic process"/>
    <property type="evidence" value="ECO:0007669"/>
    <property type="project" value="InterPro"/>
</dbReference>
<dbReference type="PANTHER" id="PTHR10742:SF410">
    <property type="entry name" value="LYSINE-SPECIFIC HISTONE DEMETHYLASE 2"/>
    <property type="match status" value="1"/>
</dbReference>
<evidence type="ECO:0000256" key="1">
    <source>
        <dbReference type="ARBA" id="ARBA00001974"/>
    </source>
</evidence>
<keyword evidence="7" id="KW-0274">FAD</keyword>
<dbReference type="InterPro" id="IPR001104">
    <property type="entry name" value="3-oxo-5_a-steroid_4-DH_C"/>
</dbReference>
<dbReference type="OrthoDB" id="5046242at2759"/>
<dbReference type="InterPro" id="IPR013257">
    <property type="entry name" value="SRI"/>
</dbReference>
<comment type="similarity">
    <text evidence="4">Belongs to the flavin monoamine oxidase family.</text>
</comment>
<evidence type="ECO:0000313" key="17">
    <source>
        <dbReference type="EMBL" id="KAG1354642.1"/>
    </source>
</evidence>
<feature type="compositionally biased region" description="Basic and acidic residues" evidence="14">
    <location>
        <begin position="411"/>
        <end position="424"/>
    </location>
</feature>
<feature type="compositionally biased region" description="Low complexity" evidence="14">
    <location>
        <begin position="425"/>
        <end position="437"/>
    </location>
</feature>
<dbReference type="SUPFAM" id="SSF54373">
    <property type="entry name" value="FAD-linked reductases, C-terminal domain"/>
    <property type="match status" value="1"/>
</dbReference>
<feature type="compositionally biased region" description="Polar residues" evidence="14">
    <location>
        <begin position="1963"/>
        <end position="1978"/>
    </location>
</feature>
<evidence type="ECO:0000256" key="13">
    <source>
        <dbReference type="ARBA" id="ARBA00056030"/>
    </source>
</evidence>
<feature type="compositionally biased region" description="Basic and acidic residues" evidence="14">
    <location>
        <begin position="130"/>
        <end position="142"/>
    </location>
</feature>
<accession>A0A8K0IFD4</accession>
<dbReference type="InterPro" id="IPR007526">
    <property type="entry name" value="SWIRM"/>
</dbReference>
<dbReference type="FunFam" id="3.50.50.60:FF:000507">
    <property type="entry name" value="Lysine-specific histone demethylase 1 homolog 3"/>
    <property type="match status" value="1"/>
</dbReference>
<evidence type="ECO:0000259" key="16">
    <source>
        <dbReference type="PROSITE" id="PS50934"/>
    </source>
</evidence>
<dbReference type="InterPro" id="IPR002937">
    <property type="entry name" value="Amino_oxidase"/>
</dbReference>
<feature type="transmembrane region" description="Helical" evidence="15">
    <location>
        <begin position="12"/>
        <end position="31"/>
    </location>
</feature>
<feature type="compositionally biased region" description="Basic and acidic residues" evidence="14">
    <location>
        <begin position="199"/>
        <end position="220"/>
    </location>
</feature>
<feature type="region of interest" description="Disordered" evidence="14">
    <location>
        <begin position="672"/>
        <end position="691"/>
    </location>
</feature>
<dbReference type="InterPro" id="IPR009057">
    <property type="entry name" value="Homeodomain-like_sf"/>
</dbReference>
<dbReference type="EMBL" id="CM017878">
    <property type="protein sequence ID" value="KAG1354642.1"/>
    <property type="molecule type" value="Genomic_DNA"/>
</dbReference>
<reference evidence="17" key="2">
    <citation type="submission" date="2019-07" db="EMBL/GenBank/DDBJ databases">
        <authorList>
            <person name="Yang Y."/>
            <person name="Bocs S."/>
            <person name="Baudouin L."/>
        </authorList>
    </citation>
    <scope>NUCLEOTIDE SEQUENCE</scope>
    <source>
        <tissue evidence="17">Spear leaf of Hainan Tall coconut</tissue>
    </source>
</reference>
<evidence type="ECO:0000256" key="3">
    <source>
        <dbReference type="ARBA" id="ARBA00004141"/>
    </source>
</evidence>
<dbReference type="PANTHER" id="PTHR10742">
    <property type="entry name" value="FLAVIN MONOAMINE OXIDASE"/>
    <property type="match status" value="1"/>
</dbReference>
<gene>
    <name evidence="17" type="ORF">COCNU_07G007540</name>
</gene>
<dbReference type="PRINTS" id="PR00419">
    <property type="entry name" value="ADXRDTASE"/>
</dbReference>
<keyword evidence="10" id="KW-0560">Oxidoreductase</keyword>
<dbReference type="Pfam" id="PF01593">
    <property type="entry name" value="Amino_oxidase"/>
    <property type="match status" value="1"/>
</dbReference>
<keyword evidence="12" id="KW-0539">Nucleus</keyword>
<dbReference type="InterPro" id="IPR036388">
    <property type="entry name" value="WH-like_DNA-bd_sf"/>
</dbReference>
<evidence type="ECO:0000256" key="8">
    <source>
        <dbReference type="ARBA" id="ARBA00022853"/>
    </source>
</evidence>
<dbReference type="GO" id="GO:0016705">
    <property type="term" value="F:oxidoreductase activity, acting on paired donors, with incorporation or reduction of molecular oxygen"/>
    <property type="evidence" value="ECO:0007669"/>
    <property type="project" value="UniProtKB-ARBA"/>
</dbReference>
<dbReference type="Gene3D" id="3.50.50.60">
    <property type="entry name" value="FAD/NAD(P)-binding domain"/>
    <property type="match status" value="2"/>
</dbReference>
<dbReference type="GO" id="GO:0016020">
    <property type="term" value="C:membrane"/>
    <property type="evidence" value="ECO:0007669"/>
    <property type="project" value="UniProtKB-SubCell"/>
</dbReference>
<dbReference type="SUPFAM" id="SSF51905">
    <property type="entry name" value="FAD/NAD(P)-binding domain"/>
    <property type="match status" value="1"/>
</dbReference>
<dbReference type="GO" id="GO:0005694">
    <property type="term" value="C:chromosome"/>
    <property type="evidence" value="ECO:0007669"/>
    <property type="project" value="InterPro"/>
</dbReference>
<feature type="transmembrane region" description="Helical" evidence="15">
    <location>
        <begin position="52"/>
        <end position="76"/>
    </location>
</feature>
<dbReference type="Pfam" id="PF04433">
    <property type="entry name" value="SWIRM"/>
    <property type="match status" value="1"/>
</dbReference>
<sequence length="2326" mass="254786">MEQGLTALLRLAWIAATAPILLASLPVRSLGFLHRVLTGFAARGKTRSSSSIIYAGILVAAGGLDITVWLLFLFVVSNLVFAAAETHRWYRHKFESYPQSRHDDERPIGSLFKLKKPRAGKKGKPLVAEARAENPRDEKGDSDGFYDTLASFKKKLKRPKRAKGACDAGSGVERVSSSLGGVKVPDPMEASGLDAPLEDAGKSGRKISEGNLEKKNEKKGISGSYESSGHSSDVSLEDSVSALVNKAHSCSVQRTRLVSKKRKEIEITTSTENELKQSADKVSDDSSSPVVVAAPSLDGGLSSAVDGAQQGLVARRRGRKPRGAPVVDMKEVSIAVVGGMDQTSNDEMLEEKLPVVVGKTLSSIRKGWAGTRKPLESRRSSSRTVKESLPIQESSSFSHLVVRVESARHDAEGFDRSAEKDLHSSEPSLLRSLSSDSVMETKKTRPAATEEDGLGRFIRHSGKLNQNSHETSDDILPHRVKVKMLEDSSNQCSKGNMSHLMHKVAELSAPDPISTWTGNVVEFRPCSQKLTGTSPSQSKDVTFDGAHLLVQDSPAVQAVKMSEECAESGNALNQIIGGASRENSLMQLQRKKIVESLDNDPTDDLCAETMSKDTVMRTDGLNLPSKEAFGKPSPHTERASSVLRSKQLADADSSDVLLGPCSENLKECLRSSLDENTEPSTPEKMDVDPNDGIKEEYDSLSYGVSLLDGGKKAQDIHEDGDDLNPPRDVPLSVKSQWMPVTMQLEEKLGPGDGLPSSNVNISVLSSQGDKQPALSSAINCKDLPATDESLHQFVEDNLLEDLDDAPKEPSSARSQHLLVTKDSSAAFSRTNLLDLKETYQVGAAVISDHDHADNQSGVPRVMRIVKRRRHGDMAYEGDVDWEVLMHEQGLFTNTSADDGNRFVRAREKSDSHSNILEEVGNSRTAAVAAGLKARAVTPIEKIKFKDVLKRKGGLQEYLDCRNLILGRWSKDVKHILPLVDCGVSDTTSEDESPRDSLIREIYMFLDRNGYINAGIASEKEISDLCGMAHSEVPKKLKPKKTYGVKTTSSELEVPSVQSYFKISETAEMKENGMPFLVQNTKLKLDSEVHENNNLHLSGSESELSSQVKSNEQMVGFMQLNAQSACRRCETETFNSVKFGNDMCMDWDCNPGSGYSNVVPVDQEIQRNDPQAKPHGCPICGSSSKIIGREPNPDISLKQIEDFCDMHQSVESVRENIAYIENSVAQSTPVHSFEVDNSSESDLKARKRIIVVGAGPAGLTAARHLQRQGFSVTVLEARDRIGGRVYTDRKSLSVPVDLGASIITGVEADVATERRPDPSSLICKQLGLELTVLNSDCPLYDIVTGHKVPAELDDALEAEYNSLLDDMVVLVAQNGEGAMRMSLEDGLEYALRRRRMAQLTSAALDSDQVKMDCNSGMINTVINASMATEITNAKDSLTMDILSPLERRVMDWHFANLEYGCAALLKEVSLPYWNQDDVYGGFGGAHCMIKGGYSTIIESLGKGLDIRLNQIVTEVIYDMKDSGEVVQQQNKVKVSTSNGGEFVGDAVLITVPLGCLKADSIKFSPVLPEWKKSSIQRLGFGVLNKVVLEFPKVFWDDTVDYFGATAEETSRRGQCFMFWNVRKTVGAPVLIALVVGKAAIDGQCMNTSDHVNHALMVLRKLFGKATVPDPVAAVVTNWGMDPFSRGAYSYVAVGASGEDYDILGKPVSNCLFFSGEATCKEHPDTVGGAMMSGLREAVRIIDIFTTGKDYVAEVDAMEPVQRQADSERNEVRDMSKRLDACKLSNVLCKNSDGMHALPTKESLLQDMFSSAKTTSGRLHLAKELFRLPVETLKSFAGTKEGLSILNTWILDSLGKNATQLLRHCVRLLVLVSTDLLAVRLSGIGRTVKEKVCVHTSRDIRAIASQLVSVWIEVFRKEKATNGGLKLLRQTTASESSKVRPKEPMSGKPPLHMANEALDGKGNLQVPSSARTHSPSTPNNKKFDSRIAKLEPIMDTNSEVNSSRSQQVIQESKLEDNVVMSEEEAAALAAAEAARSAALKAAEAFASSEAEVSALRELPKIPSFHKFARREQYAQMEESDIRKKWSGGLLGRQDCVAEIDSRNCRVRNWSVDFTTTCANLDNSKLSGDNYTQRSYSNEIACPSNLREHSGESGAIDSRWTKAWVDTDTAGSGGVKDSLAIERWQSQAMDADADFYNQMHIRDEEDSNKMSTVSSLRHQRHIGGSTASQVADNRSSLDGQPRGLDHIKQGVVDYVASLLMPLYKTRKIDKEGYKSIMKKTATKVMEQCTEAEKGMAVFEFLDSKRKHKIRSFVDKLIEKHMAMNQKEQS</sequence>
<name>A0A8K0IFD4_COCNU</name>
<dbReference type="FunFam" id="1.10.10.10:FF:000064">
    <property type="entry name" value="Lysine-specific histone demethylase 1A"/>
    <property type="match status" value="1"/>
</dbReference>
<comment type="subcellular location">
    <subcellularLocation>
        <location evidence="3">Membrane</location>
        <topology evidence="3">Multi-pass membrane protein</topology>
    </subcellularLocation>
    <subcellularLocation>
        <location evidence="2">Nucleus</location>
    </subcellularLocation>
</comment>
<keyword evidence="6 15" id="KW-0812">Transmembrane</keyword>
<feature type="region of interest" description="Disordered" evidence="14">
    <location>
        <begin position="163"/>
        <end position="233"/>
    </location>
</feature>
<protein>
    <submittedName>
        <fullName evidence="17">Lysine-specific histone demethylase 1</fullName>
    </submittedName>
</protein>
<keyword evidence="5" id="KW-0285">Flavoprotein</keyword>
<dbReference type="Gene3D" id="1.10.10.10">
    <property type="entry name" value="Winged helix-like DNA-binding domain superfamily/Winged helix DNA-binding domain"/>
    <property type="match status" value="1"/>
</dbReference>
<evidence type="ECO:0000256" key="2">
    <source>
        <dbReference type="ARBA" id="ARBA00004123"/>
    </source>
</evidence>
<evidence type="ECO:0000256" key="15">
    <source>
        <dbReference type="SAM" id="Phobius"/>
    </source>
</evidence>
<dbReference type="InterPro" id="IPR036188">
    <property type="entry name" value="FAD/NAD-bd_sf"/>
</dbReference>
<dbReference type="GO" id="GO:0016627">
    <property type="term" value="F:oxidoreductase activity, acting on the CH-CH group of donors"/>
    <property type="evidence" value="ECO:0007669"/>
    <property type="project" value="InterPro"/>
</dbReference>
<reference evidence="17" key="1">
    <citation type="journal article" date="2017" name="Gigascience">
        <title>The genome draft of coconut (Cocos nucifera).</title>
        <authorList>
            <person name="Xiao Y."/>
            <person name="Xu P."/>
            <person name="Fan H."/>
            <person name="Baudouin L."/>
            <person name="Xia W."/>
            <person name="Bocs S."/>
            <person name="Xu J."/>
            <person name="Li Q."/>
            <person name="Guo A."/>
            <person name="Zhou L."/>
            <person name="Li J."/>
            <person name="Wu Y."/>
            <person name="Ma Z."/>
            <person name="Armero A."/>
            <person name="Issali A.E."/>
            <person name="Liu N."/>
            <person name="Peng M."/>
            <person name="Yang Y."/>
        </authorList>
    </citation>
    <scope>NUCLEOTIDE SEQUENCE</scope>
    <source>
        <tissue evidence="17">Spear leaf of Hainan Tall coconut</tissue>
    </source>
</reference>
<comment type="caution">
    <text evidence="17">The sequence shown here is derived from an EMBL/GenBank/DDBJ whole genome shotgun (WGS) entry which is preliminary data.</text>
</comment>
<organism evidence="17 18">
    <name type="scientific">Cocos nucifera</name>
    <name type="common">Coconut palm</name>
    <dbReference type="NCBI Taxonomy" id="13894"/>
    <lineage>
        <taxon>Eukaryota</taxon>
        <taxon>Viridiplantae</taxon>
        <taxon>Streptophyta</taxon>
        <taxon>Embryophyta</taxon>
        <taxon>Tracheophyta</taxon>
        <taxon>Spermatophyta</taxon>
        <taxon>Magnoliopsida</taxon>
        <taxon>Liliopsida</taxon>
        <taxon>Arecaceae</taxon>
        <taxon>Arecoideae</taxon>
        <taxon>Cocoseae</taxon>
        <taxon>Attaleinae</taxon>
        <taxon>Cocos</taxon>
    </lineage>
</organism>
<feature type="domain" description="SWIRM" evidence="16">
    <location>
        <begin position="922"/>
        <end position="1022"/>
    </location>
</feature>
<keyword evidence="11 15" id="KW-0472">Membrane</keyword>
<feature type="region of interest" description="Disordered" evidence="14">
    <location>
        <begin position="411"/>
        <end position="452"/>
    </location>
</feature>
<evidence type="ECO:0000256" key="12">
    <source>
        <dbReference type="ARBA" id="ARBA00023242"/>
    </source>
</evidence>
<dbReference type="Pfam" id="PF02544">
    <property type="entry name" value="Steroid_dh"/>
    <property type="match status" value="1"/>
</dbReference>
<dbReference type="GO" id="GO:0141052">
    <property type="term" value="F:histone H3 demethylase activity"/>
    <property type="evidence" value="ECO:0007669"/>
    <property type="project" value="UniProtKB-ARBA"/>
</dbReference>
<evidence type="ECO:0000256" key="10">
    <source>
        <dbReference type="ARBA" id="ARBA00023002"/>
    </source>
</evidence>